<comment type="similarity">
    <text evidence="1">Belongs to the sulfotransferase 1 family.</text>
</comment>
<dbReference type="Proteomes" id="UP000076858">
    <property type="component" value="Unassembled WGS sequence"/>
</dbReference>
<dbReference type="InterPro" id="IPR027417">
    <property type="entry name" value="P-loop_NTPase"/>
</dbReference>
<keyword evidence="5" id="KW-1185">Reference proteome</keyword>
<dbReference type="AlphaFoldDB" id="A0A164M2M7"/>
<name>A0A164M2M7_9CRUS</name>
<dbReference type="Gene3D" id="3.40.50.300">
    <property type="entry name" value="P-loop containing nucleotide triphosphate hydrolases"/>
    <property type="match status" value="1"/>
</dbReference>
<evidence type="ECO:0000313" key="4">
    <source>
        <dbReference type="EMBL" id="KZS04669.1"/>
    </source>
</evidence>
<dbReference type="GO" id="GO:0008146">
    <property type="term" value="F:sulfotransferase activity"/>
    <property type="evidence" value="ECO:0007669"/>
    <property type="project" value="InterPro"/>
</dbReference>
<sequence length="401" mass="46274">MSLFQQRKLLVDSLLRHCSNKCMSERLVKPLNHGVLRTGFRNISSNGQWSDDEVRKMRLMKRVGAGILFSATLGFAIYSKRNKAQRLRDCLEGCERLPPDPDYTSSMGSEFYRCKSCIFPGDVVKSGTLKKLESLELKHNDVIVASFPKSGTTWMQEIVYLIQTGLDFERAKKQVLETRFPYLEHPYPGLAAIKKTEGPRFIKTHLPLSLLPKSALENGTKVIYIVRNPKDVAVSYYYFLRMATFVGYRGGIKDFVNKFIKGDVPYGPYFDHVLGYWKHHQNNSNCGSNLLWITYEDMHRDPEGCIRRVAHFLDRALTDDQVQLIAAHTRFESMAGNPSVNYSHWDDLGLRNKNEAPFMRSGRVGDWRRSFDADTNRRFDDYIRQHLEGSELKFDYLPADE</sequence>
<reference evidence="4 5" key="1">
    <citation type="submission" date="2016-03" db="EMBL/GenBank/DDBJ databases">
        <title>EvidentialGene: Evidence-directed Construction of Genes on Genomes.</title>
        <authorList>
            <person name="Gilbert D.G."/>
            <person name="Choi J.-H."/>
            <person name="Mockaitis K."/>
            <person name="Colbourne J."/>
            <person name="Pfrender M."/>
        </authorList>
    </citation>
    <scope>NUCLEOTIDE SEQUENCE [LARGE SCALE GENOMIC DNA]</scope>
    <source>
        <strain evidence="4 5">Xinb3</strain>
        <tissue evidence="4">Complete organism</tissue>
    </source>
</reference>
<evidence type="ECO:0000259" key="3">
    <source>
        <dbReference type="Pfam" id="PF00685"/>
    </source>
</evidence>
<dbReference type="PANTHER" id="PTHR11783">
    <property type="entry name" value="SULFOTRANSFERASE SULT"/>
    <property type="match status" value="1"/>
</dbReference>
<evidence type="ECO:0000313" key="5">
    <source>
        <dbReference type="Proteomes" id="UP000076858"/>
    </source>
</evidence>
<dbReference type="EMBL" id="LRGB01003101">
    <property type="protein sequence ID" value="KZS04669.1"/>
    <property type="molecule type" value="Genomic_DNA"/>
</dbReference>
<proteinExistence type="inferred from homology"/>
<dbReference type="Pfam" id="PF00685">
    <property type="entry name" value="Sulfotransfer_1"/>
    <property type="match status" value="1"/>
</dbReference>
<organism evidence="4 5">
    <name type="scientific">Daphnia magna</name>
    <dbReference type="NCBI Taxonomy" id="35525"/>
    <lineage>
        <taxon>Eukaryota</taxon>
        <taxon>Metazoa</taxon>
        <taxon>Ecdysozoa</taxon>
        <taxon>Arthropoda</taxon>
        <taxon>Crustacea</taxon>
        <taxon>Branchiopoda</taxon>
        <taxon>Diplostraca</taxon>
        <taxon>Cladocera</taxon>
        <taxon>Anomopoda</taxon>
        <taxon>Daphniidae</taxon>
        <taxon>Daphnia</taxon>
    </lineage>
</organism>
<gene>
    <name evidence="4" type="ORF">APZ42_032311</name>
</gene>
<protein>
    <submittedName>
        <fullName evidence="4">Sulfotransferase 4A1</fullName>
    </submittedName>
</protein>
<dbReference type="SUPFAM" id="SSF52540">
    <property type="entry name" value="P-loop containing nucleoside triphosphate hydrolases"/>
    <property type="match status" value="1"/>
</dbReference>
<dbReference type="InterPro" id="IPR000863">
    <property type="entry name" value="Sulfotransferase_dom"/>
</dbReference>
<feature type="domain" description="Sulfotransferase" evidence="3">
    <location>
        <begin position="140"/>
        <end position="390"/>
    </location>
</feature>
<accession>A0A164M2M7</accession>
<dbReference type="STRING" id="35525.A0A164M2M7"/>
<evidence type="ECO:0000256" key="2">
    <source>
        <dbReference type="ARBA" id="ARBA00022679"/>
    </source>
</evidence>
<keyword evidence="2 4" id="KW-0808">Transferase</keyword>
<evidence type="ECO:0000256" key="1">
    <source>
        <dbReference type="ARBA" id="ARBA00005771"/>
    </source>
</evidence>
<dbReference type="OrthoDB" id="205623at2759"/>
<comment type="caution">
    <text evidence="4">The sequence shown here is derived from an EMBL/GenBank/DDBJ whole genome shotgun (WGS) entry which is preliminary data.</text>
</comment>